<accession>A0A839IR25</accession>
<dbReference type="PROSITE" id="PS00455">
    <property type="entry name" value="AMP_BINDING"/>
    <property type="match status" value="1"/>
</dbReference>
<dbReference type="InterPro" id="IPR025110">
    <property type="entry name" value="AMP-bd_C"/>
</dbReference>
<dbReference type="Proteomes" id="UP000565262">
    <property type="component" value="Unassembled WGS sequence"/>
</dbReference>
<organism evidence="3 4">
    <name type="scientific">Oceanospirillum sediminis</name>
    <dbReference type="NCBI Taxonomy" id="2760088"/>
    <lineage>
        <taxon>Bacteria</taxon>
        <taxon>Pseudomonadati</taxon>
        <taxon>Pseudomonadota</taxon>
        <taxon>Gammaproteobacteria</taxon>
        <taxon>Oceanospirillales</taxon>
        <taxon>Oceanospirillaceae</taxon>
        <taxon>Oceanospirillum</taxon>
    </lineage>
</organism>
<dbReference type="InterPro" id="IPR000873">
    <property type="entry name" value="AMP-dep_synth/lig_dom"/>
</dbReference>
<evidence type="ECO:0000313" key="3">
    <source>
        <dbReference type="EMBL" id="MBB1487002.1"/>
    </source>
</evidence>
<dbReference type="Pfam" id="PF00668">
    <property type="entry name" value="Condensation"/>
    <property type="match status" value="1"/>
</dbReference>
<dbReference type="InterPro" id="IPR020845">
    <property type="entry name" value="AMP-binding_CS"/>
</dbReference>
<feature type="domain" description="Carrier" evidence="2">
    <location>
        <begin position="1014"/>
        <end position="1091"/>
    </location>
</feature>
<dbReference type="EMBL" id="JACJFM010000011">
    <property type="protein sequence ID" value="MBB1487002.1"/>
    <property type="molecule type" value="Genomic_DNA"/>
</dbReference>
<dbReference type="CDD" id="cd05930">
    <property type="entry name" value="A_NRPS"/>
    <property type="match status" value="1"/>
</dbReference>
<protein>
    <submittedName>
        <fullName evidence="3">Amino acid adenylation domain-containing protein</fullName>
    </submittedName>
</protein>
<dbReference type="SMART" id="SM00824">
    <property type="entry name" value="PKS_TE"/>
    <property type="match status" value="1"/>
</dbReference>
<dbReference type="Gene3D" id="3.30.559.30">
    <property type="entry name" value="Nonribosomal peptide synthetase, condensation domain"/>
    <property type="match status" value="1"/>
</dbReference>
<dbReference type="InterPro" id="IPR020802">
    <property type="entry name" value="TesA-like"/>
</dbReference>
<dbReference type="NCBIfam" id="TIGR01733">
    <property type="entry name" value="AA-adenyl-dom"/>
    <property type="match status" value="1"/>
</dbReference>
<dbReference type="GO" id="GO:0044550">
    <property type="term" value="P:secondary metabolite biosynthetic process"/>
    <property type="evidence" value="ECO:0007669"/>
    <property type="project" value="TreeGrafter"/>
</dbReference>
<dbReference type="InterPro" id="IPR036736">
    <property type="entry name" value="ACP-like_sf"/>
</dbReference>
<dbReference type="Pfam" id="PF00501">
    <property type="entry name" value="AMP-binding"/>
    <property type="match status" value="1"/>
</dbReference>
<dbReference type="PROSITE" id="PS01307">
    <property type="entry name" value="MOTA"/>
    <property type="match status" value="1"/>
</dbReference>
<dbReference type="InterPro" id="IPR023213">
    <property type="entry name" value="CAT-like_dom_sf"/>
</dbReference>
<evidence type="ECO:0000259" key="2">
    <source>
        <dbReference type="PROSITE" id="PS50075"/>
    </source>
</evidence>
<dbReference type="GO" id="GO:0003824">
    <property type="term" value="F:catalytic activity"/>
    <property type="evidence" value="ECO:0007669"/>
    <property type="project" value="InterPro"/>
</dbReference>
<dbReference type="Gene3D" id="1.10.1200.10">
    <property type="entry name" value="ACP-like"/>
    <property type="match status" value="1"/>
</dbReference>
<sequence>MTPRPDSDSPETDNPAIEGEQPHLYPMTPGHQAIWLDQCAHANSPLYNMGGGAFIEGPLDLALLWQALDIVAHESDALRMVPQGGENFLLLDKITPDTEEIDLRNEPNPEAATLALWDKYSARPFDLTRPVPPWKIILTRLSEERYGIQALYHHLLMDGFGSTRIMHRWSEVYTALANHHSIPDSGAPGYYDYLEDNQAYCDSPQFEKDKAFWQKHLPDLPESILQPRQNAFFREDAQHQKSAVNSQKRVNAEKVLNPSVIRQHTISRELYDRIEEGVSSSAPVFLAALALYYSRVSGQNQIVIGVPTLNRWGKRYKSTPGLFTNVMPVAIKVDLSASLAELVNSVSKALRRCYRHQRFPLAEISRHLEVLKEGRTAVFDLAFSFERQMLDLSFDQAVLKNTRQLFSGVSRYPVILSLCEFSPDDDVEMVIEANQNYLFDGEAEQLLKRWHLLLQTIVDTPDTLCKNVELIPPSEKQLLAELSTAPPLFQQEYPTVIDAFLAQARSNPDATALISDSSSINYAELELWSRHIALKLKSTTPASLASNPVVAFAVQRSPAMIATILGILRSGAAFMPIDTEMPADRLQHMLHEGDINTIIVDGDSARQLSFLAETLSIDFLEPDQLHQISEQQISEWETQSSHIPDSVNNHPALTPPKASQLAYILYTSGSSGLPKGVMIEHSALMSRIVSTYDSVPADRSCQGTQITFDPAMVEIFAPLCQGGAIILPPPRRQTMEVIAQTILRHKASFAIFVPSTLPYFLDAIEGKKGLALKLVWCGGEILHPDQAQRFLTLTGARLINCYGPTEATILATSWECFQQEMPAVLPIGKAIDGSRVYILGSDGQQMPVGVTGEICLGGPGLARGYLNRPELDTERFIYAPFDPQIRLYKTGDRGVQMPDGMIYFSGRVDRQIKIRGHRIEPDEIEMVLLAHPEVSAAAVKASTRQNTVRIYAWLASKTLDEKAVRHYLRNRLPDYMVPGFIKVMDALPGNPSGKTDWKALPEITHREETENYKAPTTPLETELVTLWEDLLKHSPIGIHDNFFALGGDSLSAMNFLSGLDALSGKDNTVSLSFFIHHPTIAEIAQAYLKCISDKPVAVPLSDHPTAPTVFLAASGHGDAIRFQRLADTLGKRCSLVMLQPPLNAASDYKEKRNLNLVQHYADAIEAQTDRAFIIGGFSIGGILAIETAKELTRRNRPPQRTFLLETVYPGQILSSTQLWLAFVKLVKGLRILNASINGQRLGAMISDQGLTTQIEMMKTYQVHPFDGPVDLIISNGLNWLSPLLFHRWKKCFSYPLRVLRVQGWHGSMFSTDNVESLSQAIEKSLHK</sequence>
<dbReference type="RefSeq" id="WP_182808785.1">
    <property type="nucleotide sequence ID" value="NZ_JACJFM010000011.1"/>
</dbReference>
<dbReference type="InterPro" id="IPR045851">
    <property type="entry name" value="AMP-bd_C_sf"/>
</dbReference>
<dbReference type="Pfam" id="PF13193">
    <property type="entry name" value="AMP-binding_C"/>
    <property type="match status" value="1"/>
</dbReference>
<evidence type="ECO:0000256" key="1">
    <source>
        <dbReference type="SAM" id="MobiDB-lite"/>
    </source>
</evidence>
<dbReference type="InterPro" id="IPR000540">
    <property type="entry name" value="Flag_MotA_CS"/>
</dbReference>
<dbReference type="InterPro" id="IPR001242">
    <property type="entry name" value="Condensation_dom"/>
</dbReference>
<dbReference type="InterPro" id="IPR042099">
    <property type="entry name" value="ANL_N_sf"/>
</dbReference>
<evidence type="ECO:0000313" key="4">
    <source>
        <dbReference type="Proteomes" id="UP000565262"/>
    </source>
</evidence>
<reference evidence="3 4" key="1">
    <citation type="submission" date="2020-08" db="EMBL/GenBank/DDBJ databases">
        <title>Oceanospirillum sp. nov. isolated from marine sediment.</title>
        <authorList>
            <person name="Ji X."/>
        </authorList>
    </citation>
    <scope>NUCLEOTIDE SEQUENCE [LARGE SCALE GENOMIC DNA]</scope>
    <source>
        <strain evidence="3 4">D5</strain>
    </source>
</reference>
<dbReference type="Gene3D" id="3.30.559.10">
    <property type="entry name" value="Chloramphenicol acetyltransferase-like domain"/>
    <property type="match status" value="1"/>
</dbReference>
<dbReference type="GO" id="GO:0043041">
    <property type="term" value="P:amino acid activation for nonribosomal peptide biosynthetic process"/>
    <property type="evidence" value="ECO:0007669"/>
    <property type="project" value="TreeGrafter"/>
</dbReference>
<dbReference type="SUPFAM" id="SSF52777">
    <property type="entry name" value="CoA-dependent acyltransferases"/>
    <property type="match status" value="2"/>
</dbReference>
<dbReference type="Gene3D" id="3.40.50.1820">
    <property type="entry name" value="alpha/beta hydrolase"/>
    <property type="match status" value="1"/>
</dbReference>
<dbReference type="PANTHER" id="PTHR45527">
    <property type="entry name" value="NONRIBOSOMAL PEPTIDE SYNTHETASE"/>
    <property type="match status" value="1"/>
</dbReference>
<name>A0A839IR25_9GAMM</name>
<proteinExistence type="predicted"/>
<dbReference type="Pfam" id="PF00975">
    <property type="entry name" value="Thioesterase"/>
    <property type="match status" value="1"/>
</dbReference>
<dbReference type="InterPro" id="IPR009081">
    <property type="entry name" value="PP-bd_ACP"/>
</dbReference>
<dbReference type="PANTHER" id="PTHR45527:SF1">
    <property type="entry name" value="FATTY ACID SYNTHASE"/>
    <property type="match status" value="1"/>
</dbReference>
<dbReference type="SUPFAM" id="SSF56801">
    <property type="entry name" value="Acetyl-CoA synthetase-like"/>
    <property type="match status" value="1"/>
</dbReference>
<dbReference type="Gene3D" id="3.40.50.12780">
    <property type="entry name" value="N-terminal domain of ligase-like"/>
    <property type="match status" value="1"/>
</dbReference>
<dbReference type="GO" id="GO:0031177">
    <property type="term" value="F:phosphopantetheine binding"/>
    <property type="evidence" value="ECO:0007669"/>
    <property type="project" value="TreeGrafter"/>
</dbReference>
<comment type="caution">
    <text evidence="3">The sequence shown here is derived from an EMBL/GenBank/DDBJ whole genome shotgun (WGS) entry which is preliminary data.</text>
</comment>
<gene>
    <name evidence="3" type="ORF">H4O21_10305</name>
</gene>
<dbReference type="PROSITE" id="PS50075">
    <property type="entry name" value="CARRIER"/>
    <property type="match status" value="1"/>
</dbReference>
<keyword evidence="4" id="KW-1185">Reference proteome</keyword>
<dbReference type="InterPro" id="IPR029058">
    <property type="entry name" value="AB_hydrolase_fold"/>
</dbReference>
<dbReference type="SUPFAM" id="SSF53474">
    <property type="entry name" value="alpha/beta-Hydrolases"/>
    <property type="match status" value="1"/>
</dbReference>
<dbReference type="InterPro" id="IPR001031">
    <property type="entry name" value="Thioesterase"/>
</dbReference>
<dbReference type="Pfam" id="PF00550">
    <property type="entry name" value="PP-binding"/>
    <property type="match status" value="1"/>
</dbReference>
<feature type="region of interest" description="Disordered" evidence="1">
    <location>
        <begin position="1"/>
        <end position="24"/>
    </location>
</feature>
<dbReference type="Gene3D" id="3.30.300.30">
    <property type="match status" value="1"/>
</dbReference>
<dbReference type="GO" id="GO:0005737">
    <property type="term" value="C:cytoplasm"/>
    <property type="evidence" value="ECO:0007669"/>
    <property type="project" value="TreeGrafter"/>
</dbReference>
<dbReference type="InterPro" id="IPR010071">
    <property type="entry name" value="AA_adenyl_dom"/>
</dbReference>